<evidence type="ECO:0000256" key="1">
    <source>
        <dbReference type="SAM" id="MobiDB-lite"/>
    </source>
</evidence>
<dbReference type="RefSeq" id="WP_072300479.1">
    <property type="nucleotide sequence ID" value="NZ_FPIP01000005.1"/>
</dbReference>
<proteinExistence type="predicted"/>
<evidence type="ECO:0008006" key="4">
    <source>
        <dbReference type="Google" id="ProtNLM"/>
    </source>
</evidence>
<dbReference type="EMBL" id="FPIP01000005">
    <property type="protein sequence ID" value="SFW38577.1"/>
    <property type="molecule type" value="Genomic_DNA"/>
</dbReference>
<protein>
    <recommendedName>
        <fullName evidence="4">Collagenase-like protease, PrtC family</fullName>
    </recommendedName>
</protein>
<evidence type="ECO:0000313" key="3">
    <source>
        <dbReference type="Proteomes" id="UP000183461"/>
    </source>
</evidence>
<name>A0A1K1NTH1_RUMFL</name>
<feature type="region of interest" description="Disordered" evidence="1">
    <location>
        <begin position="306"/>
        <end position="327"/>
    </location>
</feature>
<accession>A0A1K1NTH1</accession>
<sequence length="535" mass="59662">MNQDSISFDLGCNFDYKLFDFVDQYDKKHAITSFFGKLKHDGLPGGRTASIIPDFTLDELANYVKECQKRDITFNYLINPLSMDQNELDPVMGKKIRDFLHTMYDMGIKAFTLNSPILIKYVKREFKDAFVTLGLYAYPTTIQHIEYWRNWGVDEITLDHGFNRRFDLLRQLLTQYKDTDLHLRVIANNLCLRECPFRLAHGCFVGHSDPDKFSMDYSLVNCAYKKVTHPAAILTAEFIRPEDVHYYRELAEETGNKHFSIKLIDRTRTTDFLHKVVKGYMEESYDGNLLDIVNWPQAKTIATRPDQAGLEKGGAPAAAPAGAPMGAPAGVPPMGRPAGGPPPWVMEGRAPRPGEAEEWAKANGMSAPPAGMPTGAPAGAPPMGMPAGGPPPWIMEGRAPRPGEAEEWAKAHGITAPPAGMPMGGPPVGAPQMRWMEYLKPEAMMNYGRTMHLPKLYVDNKKLDGFLEHFIKNNNCSKSLCVNDILEEGQTAPNACAHCSTWAKKVISYDEAEVAQWKQLCAGVLQSIEDGSIYR</sequence>
<dbReference type="AlphaFoldDB" id="A0A1K1NTH1"/>
<organism evidence="2 3">
    <name type="scientific">Ruminococcus flavefaciens</name>
    <dbReference type="NCBI Taxonomy" id="1265"/>
    <lineage>
        <taxon>Bacteria</taxon>
        <taxon>Bacillati</taxon>
        <taxon>Bacillota</taxon>
        <taxon>Clostridia</taxon>
        <taxon>Eubacteriales</taxon>
        <taxon>Oscillospiraceae</taxon>
        <taxon>Ruminococcus</taxon>
    </lineage>
</organism>
<feature type="compositionally biased region" description="Low complexity" evidence="1">
    <location>
        <begin position="313"/>
        <end position="327"/>
    </location>
</feature>
<dbReference type="Proteomes" id="UP000183461">
    <property type="component" value="Unassembled WGS sequence"/>
</dbReference>
<reference evidence="2 3" key="1">
    <citation type="submission" date="2016-11" db="EMBL/GenBank/DDBJ databases">
        <authorList>
            <person name="Jaros S."/>
            <person name="Januszkiewicz K."/>
            <person name="Wedrychowicz H."/>
        </authorList>
    </citation>
    <scope>NUCLEOTIDE SEQUENCE [LARGE SCALE GENOMIC DNA]</scope>
    <source>
        <strain evidence="2 3">YL228</strain>
    </source>
</reference>
<gene>
    <name evidence="2" type="ORF">SAMN02910280_2252</name>
</gene>
<evidence type="ECO:0000313" key="2">
    <source>
        <dbReference type="EMBL" id="SFW38577.1"/>
    </source>
</evidence>